<accession>A0ABN4ZAS5</accession>
<keyword evidence="2" id="KW-1185">Reference proteome</keyword>
<organism evidence="1 2">
    <name type="scientific">Pantoea stewartii subsp. stewartii DC283</name>
    <dbReference type="NCBI Taxonomy" id="660596"/>
    <lineage>
        <taxon>Bacteria</taxon>
        <taxon>Pseudomonadati</taxon>
        <taxon>Pseudomonadota</taxon>
        <taxon>Gammaproteobacteria</taxon>
        <taxon>Enterobacterales</taxon>
        <taxon>Erwiniaceae</taxon>
        <taxon>Pantoea</taxon>
    </lineage>
</organism>
<dbReference type="EMBL" id="CP017581">
    <property type="protein sequence ID" value="ARF51966.1"/>
    <property type="molecule type" value="Genomic_DNA"/>
</dbReference>
<sequence length="61" mass="6822">MHDGKPVWRLFSGALEGDALGKKVHQFRGNFEKLVAALYYGDSLLVLDADEADEIYYPGAY</sequence>
<proteinExistence type="predicted"/>
<evidence type="ECO:0000313" key="2">
    <source>
        <dbReference type="Proteomes" id="UP000192380"/>
    </source>
</evidence>
<dbReference type="Proteomes" id="UP000192380">
    <property type="component" value="Chromosome"/>
</dbReference>
<protein>
    <submittedName>
        <fullName evidence="1">Uncharacterized protein</fullName>
    </submittedName>
</protein>
<reference evidence="1 2" key="1">
    <citation type="submission" date="2016-10" db="EMBL/GenBank/DDBJ databases">
        <title>Complete Genome Assembly of Pantoea stewartii subsp. stewartii DC283, a Corn Pathogen.</title>
        <authorList>
            <person name="Duong D.A."/>
            <person name="Stevens A.M."/>
            <person name="Jensen R.V."/>
        </authorList>
    </citation>
    <scope>NUCLEOTIDE SEQUENCE [LARGE SCALE GENOMIC DNA]</scope>
    <source>
        <strain evidence="1 2">DC283</strain>
    </source>
</reference>
<gene>
    <name evidence="1" type="ORF">DSJ_16725</name>
</gene>
<name>A0ABN4ZAS5_PANSE</name>
<evidence type="ECO:0000313" key="1">
    <source>
        <dbReference type="EMBL" id="ARF51966.1"/>
    </source>
</evidence>